<keyword evidence="7" id="KW-0732">Signal</keyword>
<dbReference type="Pfam" id="PF01346">
    <property type="entry name" value="FKBP_N"/>
    <property type="match status" value="1"/>
</dbReference>
<dbReference type="KEGG" id="fla:SY85_22620"/>
<evidence type="ECO:0000256" key="4">
    <source>
        <dbReference type="ARBA" id="ARBA00023235"/>
    </source>
</evidence>
<dbReference type="PANTHER" id="PTHR43811">
    <property type="entry name" value="FKBP-TYPE PEPTIDYL-PROLYL CIS-TRANS ISOMERASE FKPA"/>
    <property type="match status" value="1"/>
</dbReference>
<dbReference type="PANTHER" id="PTHR43811:SF19">
    <property type="entry name" value="39 KDA FK506-BINDING NUCLEAR PROTEIN"/>
    <property type="match status" value="1"/>
</dbReference>
<dbReference type="RefSeq" id="WP_066408061.1">
    <property type="nucleotide sequence ID" value="NZ_CP011390.1"/>
</dbReference>
<dbReference type="PROSITE" id="PS50059">
    <property type="entry name" value="FKBP_PPIASE"/>
    <property type="match status" value="1"/>
</dbReference>
<proteinExistence type="inferred from homology"/>
<dbReference type="EMBL" id="CP011390">
    <property type="protein sequence ID" value="ANE52855.1"/>
    <property type="molecule type" value="Genomic_DNA"/>
</dbReference>
<dbReference type="GO" id="GO:0003755">
    <property type="term" value="F:peptidyl-prolyl cis-trans isomerase activity"/>
    <property type="evidence" value="ECO:0007669"/>
    <property type="project" value="UniProtKB-UniRule"/>
</dbReference>
<protein>
    <recommendedName>
        <fullName evidence="6">Peptidyl-prolyl cis-trans isomerase</fullName>
        <ecNumber evidence="6">5.2.1.8</ecNumber>
    </recommendedName>
</protein>
<evidence type="ECO:0000256" key="2">
    <source>
        <dbReference type="ARBA" id="ARBA00006577"/>
    </source>
</evidence>
<dbReference type="PATRIC" id="fig|1492898.3.peg.4907"/>
<feature type="signal peptide" evidence="7">
    <location>
        <begin position="1"/>
        <end position="18"/>
    </location>
</feature>
<dbReference type="Proteomes" id="UP000077177">
    <property type="component" value="Chromosome"/>
</dbReference>
<sequence>MKKVLIMATAFVTLTAAAQKKPVPVKKTTSTTPASPLKNLTDSASYAIGVSVASFYEQQGITNLNTSLVAKAINDVLGKKTLLLNDYQANSVMMKCINKAQEAKSKPNIDAGEKFLAQNKSKSGVKTTASGLQYEVIKEGTGPKPTTADTVTVNYVGTLLNGNEFDNSFKRGEPISFPVTGVIRGWTEALQLMPEGSKYKLYIPYQLAYGPNDQGPIPGGSMLIFEVELLKVSSSK</sequence>
<reference evidence="9 10" key="2">
    <citation type="journal article" date="2016" name="Int. J. Syst. Evol. Microbiol.">
        <title>Flavisolibacter tropicus sp. nov., isolated from tropical soil.</title>
        <authorList>
            <person name="Lee J.J."/>
            <person name="Kang M.S."/>
            <person name="Kim G.S."/>
            <person name="Lee C.S."/>
            <person name="Lim S."/>
            <person name="Lee J."/>
            <person name="Roh S.H."/>
            <person name="Kang H."/>
            <person name="Ha J.M."/>
            <person name="Bae S."/>
            <person name="Jung H.Y."/>
            <person name="Kim M.K."/>
        </authorList>
    </citation>
    <scope>NUCLEOTIDE SEQUENCE [LARGE SCALE GENOMIC DNA]</scope>
    <source>
        <strain evidence="9 10">LCS9</strain>
    </source>
</reference>
<dbReference type="InterPro" id="IPR001179">
    <property type="entry name" value="PPIase_FKBP_dom"/>
</dbReference>
<comment type="catalytic activity">
    <reaction evidence="1 5 6">
        <text>[protein]-peptidylproline (omega=180) = [protein]-peptidylproline (omega=0)</text>
        <dbReference type="Rhea" id="RHEA:16237"/>
        <dbReference type="Rhea" id="RHEA-COMP:10747"/>
        <dbReference type="Rhea" id="RHEA-COMP:10748"/>
        <dbReference type="ChEBI" id="CHEBI:83833"/>
        <dbReference type="ChEBI" id="CHEBI:83834"/>
        <dbReference type="EC" id="5.2.1.8"/>
    </reaction>
</comment>
<evidence type="ECO:0000256" key="1">
    <source>
        <dbReference type="ARBA" id="ARBA00000971"/>
    </source>
</evidence>
<evidence type="ECO:0000256" key="3">
    <source>
        <dbReference type="ARBA" id="ARBA00023110"/>
    </source>
</evidence>
<dbReference type="OrthoDB" id="9814548at2"/>
<dbReference type="Gene3D" id="1.10.287.460">
    <property type="entry name" value="Peptidyl-prolyl cis-trans isomerase, FKBP-type, N-terminal domain"/>
    <property type="match status" value="1"/>
</dbReference>
<dbReference type="InterPro" id="IPR000774">
    <property type="entry name" value="PPIase_FKBP_N"/>
</dbReference>
<dbReference type="AlphaFoldDB" id="A0A172U0H8"/>
<dbReference type="InterPro" id="IPR046357">
    <property type="entry name" value="PPIase_dom_sf"/>
</dbReference>
<name>A0A172U0H8_9BACT</name>
<dbReference type="EC" id="5.2.1.8" evidence="6"/>
<evidence type="ECO:0000256" key="5">
    <source>
        <dbReference type="PROSITE-ProRule" id="PRU00277"/>
    </source>
</evidence>
<dbReference type="SUPFAM" id="SSF54534">
    <property type="entry name" value="FKBP-like"/>
    <property type="match status" value="1"/>
</dbReference>
<accession>A0A172U0H8</accession>
<evidence type="ECO:0000256" key="6">
    <source>
        <dbReference type="RuleBase" id="RU003915"/>
    </source>
</evidence>
<dbReference type="Pfam" id="PF00254">
    <property type="entry name" value="FKBP_C"/>
    <property type="match status" value="1"/>
</dbReference>
<evidence type="ECO:0000259" key="8">
    <source>
        <dbReference type="PROSITE" id="PS50059"/>
    </source>
</evidence>
<feature type="chain" id="PRO_5008001484" description="Peptidyl-prolyl cis-trans isomerase" evidence="7">
    <location>
        <begin position="19"/>
        <end position="236"/>
    </location>
</feature>
<keyword evidence="3 5" id="KW-0697">Rotamase</keyword>
<keyword evidence="4 5" id="KW-0413">Isomerase</keyword>
<dbReference type="STRING" id="1492898.SY85_22620"/>
<dbReference type="GO" id="GO:0006457">
    <property type="term" value="P:protein folding"/>
    <property type="evidence" value="ECO:0007669"/>
    <property type="project" value="InterPro"/>
</dbReference>
<evidence type="ECO:0000256" key="7">
    <source>
        <dbReference type="SAM" id="SignalP"/>
    </source>
</evidence>
<comment type="similarity">
    <text evidence="2 6">Belongs to the FKBP-type PPIase family.</text>
</comment>
<organism evidence="9 10">
    <name type="scientific">Flavisolibacter tropicus</name>
    <dbReference type="NCBI Taxonomy" id="1492898"/>
    <lineage>
        <taxon>Bacteria</taxon>
        <taxon>Pseudomonadati</taxon>
        <taxon>Bacteroidota</taxon>
        <taxon>Chitinophagia</taxon>
        <taxon>Chitinophagales</taxon>
        <taxon>Chitinophagaceae</taxon>
        <taxon>Flavisolibacter</taxon>
    </lineage>
</organism>
<reference evidence="10" key="1">
    <citation type="submission" date="2015-01" db="EMBL/GenBank/DDBJ databases">
        <title>Flavisolibacter sp./LCS9/ whole genome sequencing.</title>
        <authorList>
            <person name="Kim M.K."/>
            <person name="Srinivasan S."/>
            <person name="Lee J.-J."/>
        </authorList>
    </citation>
    <scope>NUCLEOTIDE SEQUENCE [LARGE SCALE GENOMIC DNA]</scope>
    <source>
        <strain evidence="10">LCS9</strain>
    </source>
</reference>
<evidence type="ECO:0000313" key="10">
    <source>
        <dbReference type="Proteomes" id="UP000077177"/>
    </source>
</evidence>
<feature type="domain" description="PPIase FKBP-type" evidence="8">
    <location>
        <begin position="148"/>
        <end position="233"/>
    </location>
</feature>
<keyword evidence="10" id="KW-1185">Reference proteome</keyword>
<gene>
    <name evidence="9" type="ORF">SY85_22620</name>
</gene>
<evidence type="ECO:0000313" key="9">
    <source>
        <dbReference type="EMBL" id="ANE52855.1"/>
    </source>
</evidence>
<dbReference type="InterPro" id="IPR036944">
    <property type="entry name" value="PPIase_FKBP_N_sf"/>
</dbReference>
<dbReference type="Gene3D" id="3.10.50.40">
    <property type="match status" value="1"/>
</dbReference>